<proteinExistence type="predicted"/>
<evidence type="ECO:0008006" key="3">
    <source>
        <dbReference type="Google" id="ProtNLM"/>
    </source>
</evidence>
<evidence type="ECO:0000313" key="2">
    <source>
        <dbReference type="Proteomes" id="UP000185502"/>
    </source>
</evidence>
<dbReference type="RefSeq" id="WP_075550348.1">
    <property type="nucleotide sequence ID" value="NZ_CP014325.1"/>
</dbReference>
<evidence type="ECO:0000313" key="1">
    <source>
        <dbReference type="EMBL" id="APR65336.1"/>
    </source>
</evidence>
<reference evidence="1" key="1">
    <citation type="submission" date="2016-02" db="EMBL/GenBank/DDBJ databases">
        <title>lpA89 plasmid of the avian spirochetosis agent Borrelia anserina Es.</title>
        <authorList>
            <person name="Elbir H."/>
            <person name="Sitlani P."/>
            <person name="Bergstroem S."/>
            <person name="Barbour A.G."/>
        </authorList>
    </citation>
    <scope>NUCLEOTIDE SEQUENCE [LARGE SCALE GENOMIC DNA]</scope>
    <source>
        <strain evidence="1">Es</strain>
        <plasmid evidence="1">lpA89</plasmid>
    </source>
</reference>
<gene>
    <name evidence="1" type="ORF">N187_A17</name>
</gene>
<sequence>MKFSMVVYYAMSLVLGCAANHGEIKLYSDGSRDLLLSESELEPFVKSMKNEVCDDFKLLVDHFKSVESKRLSSQLNNVVELCGISLLASDSVYLIAPKLENYGGIVKRLENSNALKKYNVYMSLGYDHEIINLLMLVLVDLGFNSRFSGSDEKARNSKIVSMLLFNLERLMSSVSLLEKTLSDENIIIIMKDSNVVMADHIVLITSYLLEFMQAKDDLVRDFKEVIRRAAIVRGDRQAMEAELKKIINDGKIRKKIGAIDYLVKDIRDLVGQLVGAVEEDIKI</sequence>
<dbReference type="EMBL" id="CP014325">
    <property type="protein sequence ID" value="APR65336.1"/>
    <property type="molecule type" value="Genomic_DNA"/>
</dbReference>
<geneLocation type="plasmid" evidence="1 2">
    <name>lpA89</name>
</geneLocation>
<dbReference type="Proteomes" id="UP000185502">
    <property type="component" value="Plasmid lpA89"/>
</dbReference>
<accession>A0ABM6FVH0</accession>
<name>A0ABM6FVH0_BORAN</name>
<keyword evidence="2" id="KW-1185">Reference proteome</keyword>
<protein>
    <recommendedName>
        <fullName evidence="3">Lipoprotein</fullName>
    </recommendedName>
</protein>
<keyword evidence="1" id="KW-0614">Plasmid</keyword>
<organism evidence="1 2">
    <name type="scientific">Borrelia anserina Es</name>
    <dbReference type="NCBI Taxonomy" id="1365188"/>
    <lineage>
        <taxon>Bacteria</taxon>
        <taxon>Pseudomonadati</taxon>
        <taxon>Spirochaetota</taxon>
        <taxon>Spirochaetia</taxon>
        <taxon>Spirochaetales</taxon>
        <taxon>Borreliaceae</taxon>
        <taxon>Borrelia</taxon>
    </lineage>
</organism>
<dbReference type="PROSITE" id="PS51257">
    <property type="entry name" value="PROKAR_LIPOPROTEIN"/>
    <property type="match status" value="1"/>
</dbReference>